<dbReference type="EMBL" id="BRXY01000432">
    <property type="protein sequence ID" value="GMH94584.1"/>
    <property type="molecule type" value="Genomic_DNA"/>
</dbReference>
<dbReference type="Pfam" id="PF25017">
    <property type="entry name" value="zf-C2HC_3"/>
    <property type="match status" value="1"/>
</dbReference>
<protein>
    <recommendedName>
        <fullName evidence="1">C2HC zinc finger plants domain-containing protein</fullName>
    </recommendedName>
</protein>
<name>A0A9W7BVU7_9STRA</name>
<evidence type="ECO:0000259" key="1">
    <source>
        <dbReference type="Pfam" id="PF25017"/>
    </source>
</evidence>
<sequence length="113" mass="12409">MSTPQTTSDPVAALSSLLTQVNLSHGPSGVNYILSHLSSHLNSTPQSSLTLAYSILDDVLSTPSLLKDRGNERIIKDAFVDGSTLYCKKCKGMIKKERWTAHVEYWCQPVVES</sequence>
<gene>
    <name evidence="2" type="ORF">TrST_g12634</name>
</gene>
<feature type="domain" description="C2HC zinc finger plants" evidence="1">
    <location>
        <begin position="64"/>
        <end position="108"/>
    </location>
</feature>
<dbReference type="AlphaFoldDB" id="A0A9W7BVU7"/>
<dbReference type="OrthoDB" id="436688at2759"/>
<dbReference type="Proteomes" id="UP001165085">
    <property type="component" value="Unassembled WGS sequence"/>
</dbReference>
<dbReference type="InterPro" id="IPR056971">
    <property type="entry name" value="Znf-C2HC_3"/>
</dbReference>
<reference evidence="3" key="1">
    <citation type="journal article" date="2023" name="Commun. Biol.">
        <title>Genome analysis of Parmales, the sister group of diatoms, reveals the evolutionary specialization of diatoms from phago-mixotrophs to photoautotrophs.</title>
        <authorList>
            <person name="Ban H."/>
            <person name="Sato S."/>
            <person name="Yoshikawa S."/>
            <person name="Yamada K."/>
            <person name="Nakamura Y."/>
            <person name="Ichinomiya M."/>
            <person name="Sato N."/>
            <person name="Blanc-Mathieu R."/>
            <person name="Endo H."/>
            <person name="Kuwata A."/>
            <person name="Ogata H."/>
        </authorList>
    </citation>
    <scope>NUCLEOTIDE SEQUENCE [LARGE SCALE GENOMIC DNA]</scope>
    <source>
        <strain evidence="3">NIES 3701</strain>
    </source>
</reference>
<accession>A0A9W7BVU7</accession>
<keyword evidence="3" id="KW-1185">Reference proteome</keyword>
<dbReference type="PANTHER" id="PTHR35513">
    <property type="entry name" value="OS02G0158600 PROTEIN"/>
    <property type="match status" value="1"/>
</dbReference>
<evidence type="ECO:0000313" key="2">
    <source>
        <dbReference type="EMBL" id="GMH94584.1"/>
    </source>
</evidence>
<evidence type="ECO:0000313" key="3">
    <source>
        <dbReference type="Proteomes" id="UP001165085"/>
    </source>
</evidence>
<dbReference type="PANTHER" id="PTHR35513:SF1">
    <property type="entry name" value="OS02G0158600 PROTEIN"/>
    <property type="match status" value="1"/>
</dbReference>
<comment type="caution">
    <text evidence="2">The sequence shown here is derived from an EMBL/GenBank/DDBJ whole genome shotgun (WGS) entry which is preliminary data.</text>
</comment>
<proteinExistence type="predicted"/>
<organism evidence="2 3">
    <name type="scientific">Triparma strigata</name>
    <dbReference type="NCBI Taxonomy" id="1606541"/>
    <lineage>
        <taxon>Eukaryota</taxon>
        <taxon>Sar</taxon>
        <taxon>Stramenopiles</taxon>
        <taxon>Ochrophyta</taxon>
        <taxon>Bolidophyceae</taxon>
        <taxon>Parmales</taxon>
        <taxon>Triparmaceae</taxon>
        <taxon>Triparma</taxon>
    </lineage>
</organism>